<feature type="compositionally biased region" description="Low complexity" evidence="1">
    <location>
        <begin position="227"/>
        <end position="238"/>
    </location>
</feature>
<evidence type="ECO:0000313" key="2">
    <source>
        <dbReference type="EMBL" id="KAJ3558968.1"/>
    </source>
</evidence>
<protein>
    <submittedName>
        <fullName evidence="2">Uncharacterized protein</fullName>
    </submittedName>
</protein>
<evidence type="ECO:0000256" key="1">
    <source>
        <dbReference type="SAM" id="MobiDB-lite"/>
    </source>
</evidence>
<keyword evidence="3" id="KW-1185">Reference proteome</keyword>
<proteinExistence type="predicted"/>
<evidence type="ECO:0000313" key="3">
    <source>
        <dbReference type="Proteomes" id="UP001213000"/>
    </source>
</evidence>
<dbReference type="EMBL" id="JANIEX010001352">
    <property type="protein sequence ID" value="KAJ3558968.1"/>
    <property type="molecule type" value="Genomic_DNA"/>
</dbReference>
<comment type="caution">
    <text evidence="2">The sequence shown here is derived from an EMBL/GenBank/DDBJ whole genome shotgun (WGS) entry which is preliminary data.</text>
</comment>
<feature type="compositionally biased region" description="Acidic residues" evidence="1">
    <location>
        <begin position="133"/>
        <end position="155"/>
    </location>
</feature>
<feature type="compositionally biased region" description="Basic and acidic residues" evidence="1">
    <location>
        <begin position="184"/>
        <end position="198"/>
    </location>
</feature>
<organism evidence="2 3">
    <name type="scientific">Leucocoprinus birnbaumii</name>
    <dbReference type="NCBI Taxonomy" id="56174"/>
    <lineage>
        <taxon>Eukaryota</taxon>
        <taxon>Fungi</taxon>
        <taxon>Dikarya</taxon>
        <taxon>Basidiomycota</taxon>
        <taxon>Agaricomycotina</taxon>
        <taxon>Agaricomycetes</taxon>
        <taxon>Agaricomycetidae</taxon>
        <taxon>Agaricales</taxon>
        <taxon>Agaricineae</taxon>
        <taxon>Agaricaceae</taxon>
        <taxon>Leucocoprinus</taxon>
    </lineage>
</organism>
<dbReference type="AlphaFoldDB" id="A0AAD5YR11"/>
<reference evidence="2" key="1">
    <citation type="submission" date="2022-07" db="EMBL/GenBank/DDBJ databases">
        <title>Genome Sequence of Leucocoprinus birnbaumii.</title>
        <authorList>
            <person name="Buettner E."/>
        </authorList>
    </citation>
    <scope>NUCLEOTIDE SEQUENCE</scope>
    <source>
        <strain evidence="2">VT141</strain>
    </source>
</reference>
<gene>
    <name evidence="2" type="ORF">NP233_g11384</name>
</gene>
<feature type="compositionally biased region" description="Acidic residues" evidence="1">
    <location>
        <begin position="239"/>
        <end position="249"/>
    </location>
</feature>
<dbReference type="Proteomes" id="UP001213000">
    <property type="component" value="Unassembled WGS sequence"/>
</dbReference>
<name>A0AAD5YR11_9AGAR</name>
<feature type="region of interest" description="Disordered" evidence="1">
    <location>
        <begin position="119"/>
        <end position="277"/>
    </location>
</feature>
<accession>A0AAD5YR11</accession>
<sequence length="277" mass="30593">MLFQGPLLGNLVLRTLATHFRLVDTLPKKAFTPNSKPAGALIMSIQAAHRALIYARGGKIKIPRSKVDPAAPFSAANWNDYTEVDDNGSLQSYARASLFRKRVETLTEHHWDDIVKGARKYANEDSPPPASAVDDEIPMDMGSENDDELMDPDYDQPDHASPEPIPTFGVPGFLAYEQALQQDLEQHRDSDEEIRGKQYDGSAMEFDMDTGVDAEHDARGGGEYWSDRSMGSSSSDSESSSDPDSDSDNSDGPKNDEIEYEDLDGPRNDEDSDSDEE</sequence>